<feature type="non-terminal residue" evidence="2">
    <location>
        <position position="126"/>
    </location>
</feature>
<sequence>MGKPRPDRALAYSTTTFTYNPGRAGRIDDIGPSPIDGSTVRPVSGRIAKPNPLETSERPVFSNYDTARKDPNDKCTAITQSKPWLDRTRWQQIFEGANYAVLVALIALPSNPPTSLRHLGKGLHPT</sequence>
<evidence type="ECO:0000256" key="1">
    <source>
        <dbReference type="SAM" id="MobiDB-lite"/>
    </source>
</evidence>
<feature type="region of interest" description="Disordered" evidence="1">
    <location>
        <begin position="22"/>
        <end position="75"/>
    </location>
</feature>
<keyword evidence="3" id="KW-1185">Reference proteome</keyword>
<gene>
    <name evidence="2" type="ORF">B0I36DRAFT_401267</name>
</gene>
<dbReference type="EMBL" id="JAGTJQ010000017">
    <property type="protein sequence ID" value="KAH7010615.1"/>
    <property type="molecule type" value="Genomic_DNA"/>
</dbReference>
<evidence type="ECO:0000313" key="3">
    <source>
        <dbReference type="Proteomes" id="UP000756346"/>
    </source>
</evidence>
<evidence type="ECO:0000313" key="2">
    <source>
        <dbReference type="EMBL" id="KAH7010615.1"/>
    </source>
</evidence>
<proteinExistence type="predicted"/>
<protein>
    <submittedName>
        <fullName evidence="2">Uncharacterized protein</fullName>
    </submittedName>
</protein>
<dbReference type="RefSeq" id="XP_046004146.1">
    <property type="nucleotide sequence ID" value="XM_046161698.1"/>
</dbReference>
<dbReference type="Proteomes" id="UP000756346">
    <property type="component" value="Unassembled WGS sequence"/>
</dbReference>
<reference evidence="2" key="1">
    <citation type="journal article" date="2021" name="Nat. Commun.">
        <title>Genetic determinants of endophytism in the Arabidopsis root mycobiome.</title>
        <authorList>
            <person name="Mesny F."/>
            <person name="Miyauchi S."/>
            <person name="Thiergart T."/>
            <person name="Pickel B."/>
            <person name="Atanasova L."/>
            <person name="Karlsson M."/>
            <person name="Huettel B."/>
            <person name="Barry K.W."/>
            <person name="Haridas S."/>
            <person name="Chen C."/>
            <person name="Bauer D."/>
            <person name="Andreopoulos W."/>
            <person name="Pangilinan J."/>
            <person name="LaButti K."/>
            <person name="Riley R."/>
            <person name="Lipzen A."/>
            <person name="Clum A."/>
            <person name="Drula E."/>
            <person name="Henrissat B."/>
            <person name="Kohler A."/>
            <person name="Grigoriev I.V."/>
            <person name="Martin F.M."/>
            <person name="Hacquard S."/>
        </authorList>
    </citation>
    <scope>NUCLEOTIDE SEQUENCE</scope>
    <source>
        <strain evidence="2">MPI-CAGE-CH-0230</strain>
    </source>
</reference>
<name>A0A9P8XPV0_9PEZI</name>
<dbReference type="GeneID" id="70191244"/>
<dbReference type="AlphaFoldDB" id="A0A9P8XPV0"/>
<organism evidence="2 3">
    <name type="scientific">Microdochium trichocladiopsis</name>
    <dbReference type="NCBI Taxonomy" id="1682393"/>
    <lineage>
        <taxon>Eukaryota</taxon>
        <taxon>Fungi</taxon>
        <taxon>Dikarya</taxon>
        <taxon>Ascomycota</taxon>
        <taxon>Pezizomycotina</taxon>
        <taxon>Sordariomycetes</taxon>
        <taxon>Xylariomycetidae</taxon>
        <taxon>Xylariales</taxon>
        <taxon>Microdochiaceae</taxon>
        <taxon>Microdochium</taxon>
    </lineage>
</organism>
<accession>A0A9P8XPV0</accession>
<comment type="caution">
    <text evidence="2">The sequence shown here is derived from an EMBL/GenBank/DDBJ whole genome shotgun (WGS) entry which is preliminary data.</text>
</comment>